<keyword evidence="3" id="KW-0862">Zinc</keyword>
<sequence>MKHLNATDRDMLARQLELMKSQVLKELRESAPGVHSGSTDDAHDVRSHADEAETERQDDVRFAEIEVDRLRLSEIEQAQQRIAEGRYGICIDCGEDIPRDRLLAQPTAIRCATCQALAEAGHRR</sequence>
<dbReference type="Proteomes" id="UP000035170">
    <property type="component" value="Unassembled WGS sequence"/>
</dbReference>
<keyword evidence="2" id="KW-0863">Zinc-finger</keyword>
<dbReference type="AlphaFoldDB" id="A0A0H2LSF9"/>
<evidence type="ECO:0000256" key="3">
    <source>
        <dbReference type="ARBA" id="ARBA00022833"/>
    </source>
</evidence>
<dbReference type="Gene3D" id="1.20.120.910">
    <property type="entry name" value="DksA, coiled-coil domain"/>
    <property type="match status" value="1"/>
</dbReference>
<keyword evidence="1" id="KW-0479">Metal-binding</keyword>
<proteinExistence type="predicted"/>
<keyword evidence="8" id="KW-1185">Reference proteome</keyword>
<feature type="compositionally biased region" description="Basic and acidic residues" evidence="5">
    <location>
        <begin position="38"/>
        <end position="59"/>
    </location>
</feature>
<name>A0A0H2LSF9_VARPD</name>
<evidence type="ECO:0000256" key="2">
    <source>
        <dbReference type="ARBA" id="ARBA00022771"/>
    </source>
</evidence>
<feature type="domain" description="Zinc finger DksA/TraR C4-type" evidence="6">
    <location>
        <begin position="85"/>
        <end position="119"/>
    </location>
</feature>
<dbReference type="InterPro" id="IPR037187">
    <property type="entry name" value="DnaK_N"/>
</dbReference>
<gene>
    <name evidence="7" type="primary">yocK</name>
    <name evidence="7" type="ORF">VPARA_57140</name>
</gene>
<dbReference type="SUPFAM" id="SSF57716">
    <property type="entry name" value="Glucocorticoid receptor-like (DNA-binding domain)"/>
    <property type="match status" value="1"/>
</dbReference>
<evidence type="ECO:0000256" key="4">
    <source>
        <dbReference type="PROSITE-ProRule" id="PRU00510"/>
    </source>
</evidence>
<dbReference type="PATRIC" id="fig|34073.19.peg.5862"/>
<comment type="caution">
    <text evidence="7">The sequence shown here is derived from an EMBL/GenBank/DDBJ whole genome shotgun (WGS) entry which is preliminary data.</text>
</comment>
<evidence type="ECO:0000313" key="8">
    <source>
        <dbReference type="Proteomes" id="UP000035170"/>
    </source>
</evidence>
<feature type="zinc finger region" description="dksA C4-type" evidence="4">
    <location>
        <begin position="90"/>
        <end position="114"/>
    </location>
</feature>
<evidence type="ECO:0000256" key="5">
    <source>
        <dbReference type="SAM" id="MobiDB-lite"/>
    </source>
</evidence>
<dbReference type="GO" id="GO:0008270">
    <property type="term" value="F:zinc ion binding"/>
    <property type="evidence" value="ECO:0007669"/>
    <property type="project" value="UniProtKB-KW"/>
</dbReference>
<reference evidence="7 8" key="1">
    <citation type="submission" date="2015-03" db="EMBL/GenBank/DDBJ databases">
        <title>Genome sequence of Variovorax paradoxus TBEA6.</title>
        <authorList>
            <person name="Poehlein A."/>
            <person name="Schuldes J."/>
            <person name="Wuebbeler J.H."/>
            <person name="Hiessl S."/>
            <person name="Steinbuechel A."/>
            <person name="Daniel R."/>
        </authorList>
    </citation>
    <scope>NUCLEOTIDE SEQUENCE [LARGE SCALE GENOMIC DNA]</scope>
    <source>
        <strain evidence="7 8">TBEA6</strain>
    </source>
</reference>
<dbReference type="SUPFAM" id="SSF109635">
    <property type="entry name" value="DnaK suppressor protein DksA, alpha-hairpin domain"/>
    <property type="match status" value="1"/>
</dbReference>
<feature type="region of interest" description="Disordered" evidence="5">
    <location>
        <begin position="27"/>
        <end position="59"/>
    </location>
</feature>
<dbReference type="InterPro" id="IPR000962">
    <property type="entry name" value="Znf_DskA_TraR"/>
</dbReference>
<dbReference type="PANTHER" id="PTHR33823:SF4">
    <property type="entry name" value="GENERAL STRESS PROTEIN 16O"/>
    <property type="match status" value="1"/>
</dbReference>
<evidence type="ECO:0000313" key="7">
    <source>
        <dbReference type="EMBL" id="KLN53233.1"/>
    </source>
</evidence>
<dbReference type="PROSITE" id="PS51128">
    <property type="entry name" value="ZF_DKSA_2"/>
    <property type="match status" value="1"/>
</dbReference>
<protein>
    <submittedName>
        <fullName evidence="7">General stress protein 16O</fullName>
    </submittedName>
</protein>
<dbReference type="RefSeq" id="WP_047786956.1">
    <property type="nucleotide sequence ID" value="NZ_JZWI01000037.1"/>
</dbReference>
<organism evidence="7 8">
    <name type="scientific">Variovorax paradoxus</name>
    <dbReference type="NCBI Taxonomy" id="34073"/>
    <lineage>
        <taxon>Bacteria</taxon>
        <taxon>Pseudomonadati</taxon>
        <taxon>Pseudomonadota</taxon>
        <taxon>Betaproteobacteria</taxon>
        <taxon>Burkholderiales</taxon>
        <taxon>Comamonadaceae</taxon>
        <taxon>Variovorax</taxon>
    </lineage>
</organism>
<dbReference type="EMBL" id="JZWI01000037">
    <property type="protein sequence ID" value="KLN53233.1"/>
    <property type="molecule type" value="Genomic_DNA"/>
</dbReference>
<evidence type="ECO:0000259" key="6">
    <source>
        <dbReference type="Pfam" id="PF01258"/>
    </source>
</evidence>
<dbReference type="Pfam" id="PF01258">
    <property type="entry name" value="zf-dskA_traR"/>
    <property type="match status" value="1"/>
</dbReference>
<evidence type="ECO:0000256" key="1">
    <source>
        <dbReference type="ARBA" id="ARBA00022723"/>
    </source>
</evidence>
<accession>A0A0H2LSF9</accession>
<dbReference type="PANTHER" id="PTHR33823">
    <property type="entry name" value="RNA POLYMERASE-BINDING TRANSCRIPTION FACTOR DKSA-RELATED"/>
    <property type="match status" value="1"/>
</dbReference>